<dbReference type="RefSeq" id="WP_152442623.1">
    <property type="nucleotide sequence ID" value="NZ_BMXL01000024.1"/>
</dbReference>
<protein>
    <recommendedName>
        <fullName evidence="5">Secreted protein</fullName>
    </recommendedName>
</protein>
<feature type="signal peptide" evidence="2">
    <location>
        <begin position="1"/>
        <end position="27"/>
    </location>
</feature>
<evidence type="ECO:0000256" key="2">
    <source>
        <dbReference type="SAM" id="SignalP"/>
    </source>
</evidence>
<gene>
    <name evidence="3" type="ORF">GCM10007147_36420</name>
</gene>
<sequence length="76" mass="7541">MRGTKNIATVVFSVAALAFVSAAPAAAEEEAQALPGAAGAASASESDPWGQSVPGPEDASESDPWGQSVPESDPWG</sequence>
<accession>A0A918XHR3</accession>
<evidence type="ECO:0000256" key="1">
    <source>
        <dbReference type="SAM" id="MobiDB-lite"/>
    </source>
</evidence>
<evidence type="ECO:0000313" key="4">
    <source>
        <dbReference type="Proteomes" id="UP000654947"/>
    </source>
</evidence>
<proteinExistence type="predicted"/>
<dbReference type="Proteomes" id="UP000654947">
    <property type="component" value="Unassembled WGS sequence"/>
</dbReference>
<feature type="chain" id="PRO_5037254611" description="Secreted protein" evidence="2">
    <location>
        <begin position="28"/>
        <end position="76"/>
    </location>
</feature>
<keyword evidence="4" id="KW-1185">Reference proteome</keyword>
<dbReference type="EMBL" id="BMXL01000024">
    <property type="protein sequence ID" value="GHD32625.1"/>
    <property type="molecule type" value="Genomic_DNA"/>
</dbReference>
<name>A0A918XHR3_9ACTN</name>
<evidence type="ECO:0000313" key="3">
    <source>
        <dbReference type="EMBL" id="GHD32625.1"/>
    </source>
</evidence>
<feature type="compositionally biased region" description="Low complexity" evidence="1">
    <location>
        <begin position="25"/>
        <end position="45"/>
    </location>
</feature>
<feature type="region of interest" description="Disordered" evidence="1">
    <location>
        <begin position="25"/>
        <end position="76"/>
    </location>
</feature>
<evidence type="ECO:0008006" key="5">
    <source>
        <dbReference type="Google" id="ProtNLM"/>
    </source>
</evidence>
<dbReference type="AlphaFoldDB" id="A0A918XHR3"/>
<organism evidence="3 4">
    <name type="scientific">Nocardiopsis kunsanensis</name>
    <dbReference type="NCBI Taxonomy" id="141693"/>
    <lineage>
        <taxon>Bacteria</taxon>
        <taxon>Bacillati</taxon>
        <taxon>Actinomycetota</taxon>
        <taxon>Actinomycetes</taxon>
        <taxon>Streptosporangiales</taxon>
        <taxon>Nocardiopsidaceae</taxon>
        <taxon>Nocardiopsis</taxon>
    </lineage>
</organism>
<reference evidence="3 4" key="1">
    <citation type="journal article" date="2014" name="Int. J. Syst. Evol. Microbiol.">
        <title>Complete genome sequence of Corynebacterium casei LMG S-19264T (=DSM 44701T), isolated from a smear-ripened cheese.</title>
        <authorList>
            <consortium name="US DOE Joint Genome Institute (JGI-PGF)"/>
            <person name="Walter F."/>
            <person name="Albersmeier A."/>
            <person name="Kalinowski J."/>
            <person name="Ruckert C."/>
        </authorList>
    </citation>
    <scope>NUCLEOTIDE SEQUENCE [LARGE SCALE GENOMIC DNA]</scope>
    <source>
        <strain evidence="3 4">KCTC 19473</strain>
    </source>
</reference>
<comment type="caution">
    <text evidence="3">The sequence shown here is derived from an EMBL/GenBank/DDBJ whole genome shotgun (WGS) entry which is preliminary data.</text>
</comment>
<keyword evidence="2" id="KW-0732">Signal</keyword>